<comment type="similarity">
    <text evidence="4">Belongs to the flavoredoxin family.</text>
</comment>
<dbReference type="InterPro" id="IPR012349">
    <property type="entry name" value="Split_barrel_FMN-bd"/>
</dbReference>
<reference evidence="7" key="1">
    <citation type="submission" date="2016-11" db="EMBL/GenBank/DDBJ databases">
        <authorList>
            <person name="Varghese N."/>
            <person name="Submissions S."/>
        </authorList>
    </citation>
    <scope>NUCLEOTIDE SEQUENCE [LARGE SCALE GENOMIC DNA]</scope>
    <source>
        <strain evidence="7">DSM 25330</strain>
    </source>
</reference>
<dbReference type="SUPFAM" id="SSF50475">
    <property type="entry name" value="FMN-binding split barrel"/>
    <property type="match status" value="1"/>
</dbReference>
<dbReference type="GO" id="GO:0010181">
    <property type="term" value="F:FMN binding"/>
    <property type="evidence" value="ECO:0007669"/>
    <property type="project" value="InterPro"/>
</dbReference>
<evidence type="ECO:0000256" key="1">
    <source>
        <dbReference type="ARBA" id="ARBA00001917"/>
    </source>
</evidence>
<dbReference type="GO" id="GO:0016646">
    <property type="term" value="F:oxidoreductase activity, acting on the CH-NH group of donors, NAD or NADP as acceptor"/>
    <property type="evidence" value="ECO:0007669"/>
    <property type="project" value="UniProtKB-ARBA"/>
</dbReference>
<keyword evidence="3" id="KW-0288">FMN</keyword>
<evidence type="ECO:0000256" key="2">
    <source>
        <dbReference type="ARBA" id="ARBA00022630"/>
    </source>
</evidence>
<dbReference type="Gene3D" id="2.30.110.10">
    <property type="entry name" value="Electron Transport, Fmn-binding Protein, Chain A"/>
    <property type="match status" value="1"/>
</dbReference>
<dbReference type="EMBL" id="FQWS01000002">
    <property type="protein sequence ID" value="SHH69252.1"/>
    <property type="molecule type" value="Genomic_DNA"/>
</dbReference>
<gene>
    <name evidence="6" type="ORF">SAMN05444148_2689</name>
</gene>
<comment type="cofactor">
    <cofactor evidence="1">
        <name>FMN</name>
        <dbReference type="ChEBI" id="CHEBI:58210"/>
    </cofactor>
</comment>
<feature type="domain" description="Flavin reductase like" evidence="5">
    <location>
        <begin position="32"/>
        <end position="166"/>
    </location>
</feature>
<dbReference type="RefSeq" id="WP_073087262.1">
    <property type="nucleotide sequence ID" value="NZ_FQWS01000002.1"/>
</dbReference>
<organism evidence="6 7">
    <name type="scientific">Winogradskyella jejuensis</name>
    <dbReference type="NCBI Taxonomy" id="1089305"/>
    <lineage>
        <taxon>Bacteria</taxon>
        <taxon>Pseudomonadati</taxon>
        <taxon>Bacteroidota</taxon>
        <taxon>Flavobacteriia</taxon>
        <taxon>Flavobacteriales</taxon>
        <taxon>Flavobacteriaceae</taxon>
        <taxon>Winogradskyella</taxon>
    </lineage>
</organism>
<dbReference type="Pfam" id="PF01613">
    <property type="entry name" value="Flavin_Reduct"/>
    <property type="match status" value="1"/>
</dbReference>
<keyword evidence="7" id="KW-1185">Reference proteome</keyword>
<sequence length="211" mass="23775">MAEFSLEDINKMHHLYRINLINSCSGYKSANLIGTKDADGNSNLAVFSSLTHMGSNPGLLGVFMRPTTVIRHTYENLKNTGYYTVNHIHEQIITDAHHTSAKYDKSVSEFDVTELQEEYKDHFHAPFVAGCPIQIAMSFVEEYHIKANNTILVVGKIEKLYVPDELIEKDGFINLSKGKVVTINGLDGYAVPDLKTRLEYQRPKAGFAHRD</sequence>
<dbReference type="InterPro" id="IPR002563">
    <property type="entry name" value="Flavin_Rdtase-like_dom"/>
</dbReference>
<evidence type="ECO:0000256" key="4">
    <source>
        <dbReference type="ARBA" id="ARBA00038054"/>
    </source>
</evidence>
<evidence type="ECO:0000256" key="3">
    <source>
        <dbReference type="ARBA" id="ARBA00022643"/>
    </source>
</evidence>
<dbReference type="AlphaFoldDB" id="A0A1M5V1W1"/>
<dbReference type="OrthoDB" id="5293996at2"/>
<dbReference type="STRING" id="1089305.SAMN05444148_2689"/>
<dbReference type="PANTHER" id="PTHR33798">
    <property type="entry name" value="FLAVOPROTEIN OXYGENASE"/>
    <property type="match status" value="1"/>
</dbReference>
<accession>A0A1M5V1W1</accession>
<evidence type="ECO:0000259" key="5">
    <source>
        <dbReference type="Pfam" id="PF01613"/>
    </source>
</evidence>
<proteinExistence type="inferred from homology"/>
<protein>
    <submittedName>
        <fullName evidence="6">NADH-FMN oxidoreductase RutF, flavin reductase (DIM6/NTAB) family</fullName>
    </submittedName>
</protein>
<evidence type="ECO:0000313" key="6">
    <source>
        <dbReference type="EMBL" id="SHH69252.1"/>
    </source>
</evidence>
<dbReference type="Proteomes" id="UP000184522">
    <property type="component" value="Unassembled WGS sequence"/>
</dbReference>
<evidence type="ECO:0000313" key="7">
    <source>
        <dbReference type="Proteomes" id="UP000184522"/>
    </source>
</evidence>
<dbReference type="PANTHER" id="PTHR33798:SF5">
    <property type="entry name" value="FLAVIN REDUCTASE LIKE DOMAIN-CONTAINING PROTEIN"/>
    <property type="match status" value="1"/>
</dbReference>
<keyword evidence="2" id="KW-0285">Flavoprotein</keyword>
<name>A0A1M5V1W1_9FLAO</name>